<evidence type="ECO:0000256" key="2">
    <source>
        <dbReference type="ARBA" id="ARBA00022794"/>
    </source>
</evidence>
<dbReference type="AlphaFoldDB" id="A0ABD3IBM3"/>
<evidence type="ECO:0000256" key="8">
    <source>
        <dbReference type="SAM" id="MobiDB-lite"/>
    </source>
</evidence>
<evidence type="ECO:0000256" key="6">
    <source>
        <dbReference type="ARBA" id="ARBA00043983"/>
    </source>
</evidence>
<dbReference type="GO" id="GO:0005929">
    <property type="term" value="C:cilium"/>
    <property type="evidence" value="ECO:0007669"/>
    <property type="project" value="UniProtKB-SubCell"/>
</dbReference>
<dbReference type="Proteomes" id="UP001633002">
    <property type="component" value="Unassembled WGS sequence"/>
</dbReference>
<evidence type="ECO:0000256" key="7">
    <source>
        <dbReference type="SAM" id="Coils"/>
    </source>
</evidence>
<keyword evidence="3 7" id="KW-0175">Coiled coil</keyword>
<feature type="coiled-coil region" evidence="7">
    <location>
        <begin position="357"/>
        <end position="540"/>
    </location>
</feature>
<dbReference type="PANTHER" id="PTHR15614:SF2">
    <property type="entry name" value="INTRAFLAGELLAR TRANSPORT PROTEIN 81 HOMOLOG"/>
    <property type="match status" value="1"/>
</dbReference>
<dbReference type="Gene3D" id="1.10.418.70">
    <property type="entry name" value="Intraflagellar transport protein 81, N-terminal domain"/>
    <property type="match status" value="1"/>
</dbReference>
<dbReference type="InterPro" id="IPR029600">
    <property type="entry name" value="IFT81"/>
</dbReference>
<evidence type="ECO:0000256" key="3">
    <source>
        <dbReference type="ARBA" id="ARBA00023054"/>
    </source>
</evidence>
<keyword evidence="4" id="KW-0969">Cilium</keyword>
<keyword evidence="5" id="KW-0966">Cell projection</keyword>
<reference evidence="10 11" key="1">
    <citation type="submission" date="2024-09" db="EMBL/GenBank/DDBJ databases">
        <title>Chromosome-scale assembly of Riccia sorocarpa.</title>
        <authorList>
            <person name="Paukszto L."/>
        </authorList>
    </citation>
    <scope>NUCLEOTIDE SEQUENCE [LARGE SCALE GENOMIC DNA]</scope>
    <source>
        <strain evidence="10">LP-2024</strain>
        <tissue evidence="10">Aerial parts of the thallus</tissue>
    </source>
</reference>
<dbReference type="InterPro" id="IPR041146">
    <property type="entry name" value="IFT81_CH"/>
</dbReference>
<name>A0ABD3IBM3_9MARC</name>
<evidence type="ECO:0000313" key="11">
    <source>
        <dbReference type="Proteomes" id="UP001633002"/>
    </source>
</evidence>
<keyword evidence="11" id="KW-1185">Reference proteome</keyword>
<feature type="domain" description="IFT81 calponin homology" evidence="9">
    <location>
        <begin position="5"/>
        <end position="122"/>
    </location>
</feature>
<dbReference type="PANTHER" id="PTHR15614">
    <property type="entry name" value="INTRAFLAGELLAR TRANSPORT PROTEIN 81 HOMOLOG"/>
    <property type="match status" value="1"/>
</dbReference>
<comment type="caution">
    <text evidence="10">The sequence shown here is derived from an EMBL/GenBank/DDBJ whole genome shotgun (WGS) entry which is preliminary data.</text>
</comment>
<keyword evidence="2" id="KW-0970">Cilium biogenesis/degradation</keyword>
<evidence type="ECO:0000256" key="5">
    <source>
        <dbReference type="ARBA" id="ARBA00023273"/>
    </source>
</evidence>
<feature type="coiled-coil region" evidence="7">
    <location>
        <begin position="171"/>
        <end position="198"/>
    </location>
</feature>
<protein>
    <recommendedName>
        <fullName evidence="9">IFT81 calponin homology domain-containing protein</fullName>
    </recommendedName>
</protein>
<proteinExistence type="inferred from homology"/>
<dbReference type="InterPro" id="IPR043016">
    <property type="entry name" value="IFT81_N_sf"/>
</dbReference>
<dbReference type="Pfam" id="PF18383">
    <property type="entry name" value="IFT81_CH"/>
    <property type="match status" value="1"/>
</dbReference>
<organism evidence="10 11">
    <name type="scientific">Riccia sorocarpa</name>
    <dbReference type="NCBI Taxonomy" id="122646"/>
    <lineage>
        <taxon>Eukaryota</taxon>
        <taxon>Viridiplantae</taxon>
        <taxon>Streptophyta</taxon>
        <taxon>Embryophyta</taxon>
        <taxon>Marchantiophyta</taxon>
        <taxon>Marchantiopsida</taxon>
        <taxon>Marchantiidae</taxon>
        <taxon>Marchantiales</taxon>
        <taxon>Ricciaceae</taxon>
        <taxon>Riccia</taxon>
    </lineage>
</organism>
<evidence type="ECO:0000256" key="1">
    <source>
        <dbReference type="ARBA" id="ARBA00004138"/>
    </source>
</evidence>
<comment type="subcellular location">
    <subcellularLocation>
        <location evidence="1">Cell projection</location>
        <location evidence="1">Cilium</location>
    </subcellularLocation>
</comment>
<dbReference type="GO" id="GO:0030030">
    <property type="term" value="P:cell projection organization"/>
    <property type="evidence" value="ECO:0007669"/>
    <property type="project" value="UniProtKB-KW"/>
</dbReference>
<sequence length="642" mass="72792">MEEAEAVVAMLNSAPFNLNISAVEFCQKSPWELSELLFSVLSTINPAQNFENTTESTNVWMMETLAMLSYQPNADGLSERTLQEGIATGNPEIICSLLAWLLPQVDMLQKRVYLVRFLSDVEIPPELVLDETTSKLQAQNAALREQFKVTHQQLETLRQMEGDPVKVKEQVVELETEREHLRSRISELKNKLQDVEKLDEVVETVKILKSEMIEEKKLAQLVSQQRQELARTSDKHEKAYSMLQQIRAEVEYSDLSASLNRMLQETCTVRLEATQKLPEEIETKEVRLHALQKVLSSANNSEGLANIQAKLSAVNEELKVLRRKNGLDKLSETQEDSRKESMLSQQTHMGSIVANNARVANDNVAALRERRDKLQTDLDNRNATINEVKATIPRGEELKNYVDALRAKSVKYKEMKKEIADLDSEHGALLRNLELLEQQTDVQAELSKDNADHVSKHTSAKNLRKMTEEVKTLIQDIRRKLTPQVKELKLLRADLQGLELEQTEKKQQYSDIFLLFERKVSKLEAELASSRKEYEDGKQTLKDNASAIEKLQASQLQIQAEKETGSVSSDLSSKIEQQQELLQSVQCKQQKIKETEHFNSSQMAMMKDLLALLAAKLSLYSSSAKPSVFSTATSLERGDGAQ</sequence>
<feature type="region of interest" description="Disordered" evidence="8">
    <location>
        <begin position="623"/>
        <end position="642"/>
    </location>
</feature>
<gene>
    <name evidence="10" type="ORF">R1sor_019064</name>
</gene>
<comment type="similarity">
    <text evidence="6">Belongs to the IFT81 family.</text>
</comment>
<evidence type="ECO:0000256" key="4">
    <source>
        <dbReference type="ARBA" id="ARBA00023069"/>
    </source>
</evidence>
<evidence type="ECO:0000313" key="10">
    <source>
        <dbReference type="EMBL" id="KAL3701042.1"/>
    </source>
</evidence>
<accession>A0ABD3IBM3</accession>
<dbReference type="EMBL" id="JBJQOH010000001">
    <property type="protein sequence ID" value="KAL3701042.1"/>
    <property type="molecule type" value="Genomic_DNA"/>
</dbReference>
<evidence type="ECO:0000259" key="9">
    <source>
        <dbReference type="Pfam" id="PF18383"/>
    </source>
</evidence>